<feature type="coiled-coil region" evidence="2">
    <location>
        <begin position="241"/>
        <end position="288"/>
    </location>
</feature>
<organism evidence="4 5">
    <name type="scientific">Paramecium octaurelia</name>
    <dbReference type="NCBI Taxonomy" id="43137"/>
    <lineage>
        <taxon>Eukaryota</taxon>
        <taxon>Sar</taxon>
        <taxon>Alveolata</taxon>
        <taxon>Ciliophora</taxon>
        <taxon>Intramacronucleata</taxon>
        <taxon>Oligohymenophorea</taxon>
        <taxon>Peniculida</taxon>
        <taxon>Parameciidae</taxon>
        <taxon>Paramecium</taxon>
    </lineage>
</organism>
<feature type="transmembrane region" description="Helical" evidence="3">
    <location>
        <begin position="312"/>
        <end position="333"/>
    </location>
</feature>
<dbReference type="PROSITE" id="PS50297">
    <property type="entry name" value="ANK_REP_REGION"/>
    <property type="match status" value="2"/>
</dbReference>
<dbReference type="PANTHER" id="PTHR24198:SF165">
    <property type="entry name" value="ANKYRIN REPEAT-CONTAINING PROTEIN-RELATED"/>
    <property type="match status" value="1"/>
</dbReference>
<accession>A0A8S1UQ45</accession>
<gene>
    <name evidence="4" type="ORF">POCTA_138.1.T0450153</name>
</gene>
<evidence type="ECO:0000256" key="1">
    <source>
        <dbReference type="PROSITE-ProRule" id="PRU00023"/>
    </source>
</evidence>
<evidence type="ECO:0000256" key="3">
    <source>
        <dbReference type="SAM" id="Phobius"/>
    </source>
</evidence>
<dbReference type="Proteomes" id="UP000683925">
    <property type="component" value="Unassembled WGS sequence"/>
</dbReference>
<keyword evidence="3" id="KW-0472">Membrane</keyword>
<dbReference type="OrthoDB" id="303876at2759"/>
<evidence type="ECO:0000313" key="5">
    <source>
        <dbReference type="Proteomes" id="UP000683925"/>
    </source>
</evidence>
<dbReference type="AlphaFoldDB" id="A0A8S1UQ45"/>
<keyword evidence="1" id="KW-0040">ANK repeat</keyword>
<evidence type="ECO:0000313" key="4">
    <source>
        <dbReference type="EMBL" id="CAD8164636.1"/>
    </source>
</evidence>
<sequence>MIREFLKDNTENCFDLMTMSENLDETDRKSGKSLLQIAITNHNLTLIKALLMKKADVNFQNKIDKSTPLFTSIQLNFLEAAQALLQTHQVNVEVEIESRTYLEHAVVIGSEQMIQLLIKYKVPIKENLLHLAINAEKDENAQFLIQNDIGLLNQDEDQENVLHILAFSGNAELLNAIIKRYINKPFQIDIWNQQNKEGNAPLHIAAINDKQLFLKLLLQNKDTINLDVSKLNRAGLSYQQIIENRKRKAELEQQKQQIRKRQIAQHRKERQDQRVKEIESQIIKDKEEDRIKKELKANKHILQKKEDTKNRLRMLAIFATIILGAYILFYSNIQNNMSIQI</sequence>
<feature type="repeat" description="ANK" evidence="1">
    <location>
        <begin position="30"/>
        <end position="62"/>
    </location>
</feature>
<dbReference type="EMBL" id="CAJJDP010000045">
    <property type="protein sequence ID" value="CAD8164636.1"/>
    <property type="molecule type" value="Genomic_DNA"/>
</dbReference>
<evidence type="ECO:0000256" key="2">
    <source>
        <dbReference type="SAM" id="Coils"/>
    </source>
</evidence>
<dbReference type="Pfam" id="PF12796">
    <property type="entry name" value="Ank_2"/>
    <property type="match status" value="2"/>
</dbReference>
<dbReference type="PANTHER" id="PTHR24198">
    <property type="entry name" value="ANKYRIN REPEAT AND PROTEIN KINASE DOMAIN-CONTAINING PROTEIN"/>
    <property type="match status" value="1"/>
</dbReference>
<feature type="repeat" description="ANK" evidence="1">
    <location>
        <begin position="197"/>
        <end position="229"/>
    </location>
</feature>
<reference evidence="4" key="1">
    <citation type="submission" date="2021-01" db="EMBL/GenBank/DDBJ databases">
        <authorList>
            <consortium name="Genoscope - CEA"/>
            <person name="William W."/>
        </authorList>
    </citation>
    <scope>NUCLEOTIDE SEQUENCE</scope>
</reference>
<name>A0A8S1UQ45_PAROT</name>
<keyword evidence="3" id="KW-0812">Transmembrane</keyword>
<dbReference type="SMART" id="SM00248">
    <property type="entry name" value="ANK"/>
    <property type="match status" value="5"/>
</dbReference>
<keyword evidence="3" id="KW-1133">Transmembrane helix</keyword>
<keyword evidence="5" id="KW-1185">Reference proteome</keyword>
<dbReference type="InterPro" id="IPR002110">
    <property type="entry name" value="Ankyrin_rpt"/>
</dbReference>
<comment type="caution">
    <text evidence="4">The sequence shown here is derived from an EMBL/GenBank/DDBJ whole genome shotgun (WGS) entry which is preliminary data.</text>
</comment>
<protein>
    <recommendedName>
        <fullName evidence="6">Ankyrin repeat-containing protein</fullName>
    </recommendedName>
</protein>
<keyword evidence="2" id="KW-0175">Coiled coil</keyword>
<dbReference type="PROSITE" id="PS50088">
    <property type="entry name" value="ANK_REPEAT"/>
    <property type="match status" value="2"/>
</dbReference>
<evidence type="ECO:0008006" key="6">
    <source>
        <dbReference type="Google" id="ProtNLM"/>
    </source>
</evidence>
<proteinExistence type="predicted"/>